<protein>
    <submittedName>
        <fullName evidence="3">Uncharacterized protein</fullName>
    </submittedName>
</protein>
<comment type="caution">
    <text evidence="3">The sequence shown here is derived from an EMBL/GenBank/DDBJ whole genome shotgun (WGS) entry which is preliminary data.</text>
</comment>
<evidence type="ECO:0000313" key="4">
    <source>
        <dbReference type="Proteomes" id="UP001148838"/>
    </source>
</evidence>
<dbReference type="EMBL" id="JAJSOF020000031">
    <property type="protein sequence ID" value="KAJ4431446.1"/>
    <property type="molecule type" value="Genomic_DNA"/>
</dbReference>
<accession>A0ABQ8SC72</accession>
<organism evidence="3 4">
    <name type="scientific">Periplaneta americana</name>
    <name type="common">American cockroach</name>
    <name type="synonym">Blatta americana</name>
    <dbReference type="NCBI Taxonomy" id="6978"/>
    <lineage>
        <taxon>Eukaryota</taxon>
        <taxon>Metazoa</taxon>
        <taxon>Ecdysozoa</taxon>
        <taxon>Arthropoda</taxon>
        <taxon>Hexapoda</taxon>
        <taxon>Insecta</taxon>
        <taxon>Pterygota</taxon>
        <taxon>Neoptera</taxon>
        <taxon>Polyneoptera</taxon>
        <taxon>Dictyoptera</taxon>
        <taxon>Blattodea</taxon>
        <taxon>Blattoidea</taxon>
        <taxon>Blattidae</taxon>
        <taxon>Blattinae</taxon>
        <taxon>Periplaneta</taxon>
    </lineage>
</organism>
<keyword evidence="1" id="KW-0175">Coiled coil</keyword>
<feature type="coiled-coil region" evidence="1">
    <location>
        <begin position="35"/>
        <end position="64"/>
    </location>
</feature>
<evidence type="ECO:0000313" key="3">
    <source>
        <dbReference type="EMBL" id="KAJ4431446.1"/>
    </source>
</evidence>
<keyword evidence="4" id="KW-1185">Reference proteome</keyword>
<proteinExistence type="predicted"/>
<gene>
    <name evidence="3" type="ORF">ANN_20044</name>
</gene>
<feature type="region of interest" description="Disordered" evidence="2">
    <location>
        <begin position="1"/>
        <end position="22"/>
    </location>
</feature>
<dbReference type="Proteomes" id="UP001148838">
    <property type="component" value="Unassembled WGS sequence"/>
</dbReference>
<reference evidence="3 4" key="1">
    <citation type="journal article" date="2022" name="Allergy">
        <title>Genome assembly and annotation of Periplaneta americana reveal a comprehensive cockroach allergen profile.</title>
        <authorList>
            <person name="Wang L."/>
            <person name="Xiong Q."/>
            <person name="Saelim N."/>
            <person name="Wang L."/>
            <person name="Nong W."/>
            <person name="Wan A.T."/>
            <person name="Shi M."/>
            <person name="Liu X."/>
            <person name="Cao Q."/>
            <person name="Hui J.H.L."/>
            <person name="Sookrung N."/>
            <person name="Leung T.F."/>
            <person name="Tungtrongchitr A."/>
            <person name="Tsui S.K.W."/>
        </authorList>
    </citation>
    <scope>NUCLEOTIDE SEQUENCE [LARGE SCALE GENOMIC DNA]</scope>
    <source>
        <strain evidence="3">PWHHKU_190912</strain>
    </source>
</reference>
<sequence>MAGLCEGGNEPPGSLKANPETDAHSAGKYVFLIRKEKLEERCKRKRTRRKMKKRERTMKRTRRNFCFLGYGRIFQLSRVIMQGSDFDDLNVKNDTLPKYDGVANLALISIHALCPICALNNAVSLVFRRLDLRGSHPKSFTISSPCPLPILTYFAALRWTFSIESICVSQTMVRGPPVVLEVCPCGPSKKTEEKIKFNRIAYHTIAENLRGKEKKYRMVGDQVSTEGVAKQRPVALQVPLGQGWSDVQGRCRVATAILYAKAQDAYDELNCVNGQESLCRGSCLQLHLVG</sequence>
<evidence type="ECO:0000256" key="2">
    <source>
        <dbReference type="SAM" id="MobiDB-lite"/>
    </source>
</evidence>
<evidence type="ECO:0000256" key="1">
    <source>
        <dbReference type="SAM" id="Coils"/>
    </source>
</evidence>
<name>A0ABQ8SC72_PERAM</name>